<dbReference type="Gene3D" id="3.40.720.10">
    <property type="entry name" value="Alkaline Phosphatase, subunit A"/>
    <property type="match status" value="2"/>
</dbReference>
<evidence type="ECO:0000313" key="9">
    <source>
        <dbReference type="EMBL" id="SVA20182.1"/>
    </source>
</evidence>
<dbReference type="GO" id="GO:0046872">
    <property type="term" value="F:metal ion binding"/>
    <property type="evidence" value="ECO:0007669"/>
    <property type="project" value="UniProtKB-KW"/>
</dbReference>
<evidence type="ECO:0000256" key="7">
    <source>
        <dbReference type="SAM" id="MobiDB-lite"/>
    </source>
</evidence>
<organism evidence="9">
    <name type="scientific">marine metagenome</name>
    <dbReference type="NCBI Taxonomy" id="408172"/>
    <lineage>
        <taxon>unclassified sequences</taxon>
        <taxon>metagenomes</taxon>
        <taxon>ecological metagenomes</taxon>
    </lineage>
</organism>
<protein>
    <recommendedName>
        <fullName evidence="8">Sulfatase N-terminal domain-containing protein</fullName>
    </recommendedName>
</protein>
<evidence type="ECO:0000259" key="8">
    <source>
        <dbReference type="Pfam" id="PF00884"/>
    </source>
</evidence>
<dbReference type="InterPro" id="IPR000917">
    <property type="entry name" value="Sulfatase_N"/>
</dbReference>
<evidence type="ECO:0000256" key="2">
    <source>
        <dbReference type="ARBA" id="ARBA00008779"/>
    </source>
</evidence>
<reference evidence="9" key="1">
    <citation type="submission" date="2018-05" db="EMBL/GenBank/DDBJ databases">
        <authorList>
            <person name="Lanie J.A."/>
            <person name="Ng W.-L."/>
            <person name="Kazmierczak K.M."/>
            <person name="Andrzejewski T.M."/>
            <person name="Davidsen T.M."/>
            <person name="Wayne K.J."/>
            <person name="Tettelin H."/>
            <person name="Glass J.I."/>
            <person name="Rusch D."/>
            <person name="Podicherti R."/>
            <person name="Tsui H.-C.T."/>
            <person name="Winkler M.E."/>
        </authorList>
    </citation>
    <scope>NUCLEOTIDE SEQUENCE</scope>
</reference>
<feature type="region of interest" description="Disordered" evidence="7">
    <location>
        <begin position="911"/>
        <end position="949"/>
    </location>
</feature>
<dbReference type="SUPFAM" id="SSF53649">
    <property type="entry name" value="Alkaline phosphatase-like"/>
    <property type="match status" value="2"/>
</dbReference>
<dbReference type="PANTHER" id="PTHR42693">
    <property type="entry name" value="ARYLSULFATASE FAMILY MEMBER"/>
    <property type="match status" value="1"/>
</dbReference>
<dbReference type="InterPro" id="IPR017850">
    <property type="entry name" value="Alkaline_phosphatase_core_sf"/>
</dbReference>
<dbReference type="AlphaFoldDB" id="A0A381TVW3"/>
<comment type="similarity">
    <text evidence="2">Belongs to the sulfatase family.</text>
</comment>
<feature type="domain" description="Sulfatase N-terminal" evidence="8">
    <location>
        <begin position="478"/>
        <end position="809"/>
    </location>
</feature>
<comment type="cofactor">
    <cofactor evidence="1">
        <name>Ca(2+)</name>
        <dbReference type="ChEBI" id="CHEBI:29108"/>
    </cofactor>
</comment>
<proteinExistence type="inferred from homology"/>
<keyword evidence="6" id="KW-0106">Calcium</keyword>
<gene>
    <name evidence="9" type="ORF">METZ01_LOCUS73036</name>
</gene>
<dbReference type="Gene3D" id="3.30.1120.10">
    <property type="match status" value="1"/>
</dbReference>
<feature type="compositionally biased region" description="Polar residues" evidence="7">
    <location>
        <begin position="90"/>
        <end position="102"/>
    </location>
</feature>
<feature type="compositionally biased region" description="Pro residues" evidence="7">
    <location>
        <begin position="939"/>
        <end position="949"/>
    </location>
</feature>
<dbReference type="GO" id="GO:0004065">
    <property type="term" value="F:arylsulfatase activity"/>
    <property type="evidence" value="ECO:0007669"/>
    <property type="project" value="TreeGrafter"/>
</dbReference>
<name>A0A381TVW3_9ZZZZ</name>
<sequence length="949" mass="106581">MKTILFLLCLSAALANTVHAKSPNVVLILSDDQSYTDYGFMGHPHIETPHLDKLASESALFRRGYVPTALCRPSLATLFTGLYSHQNKITGNNPANTPQNKAHAQRTGKDPRELIISNIDKHGGLPHWLGKQGYVSHQSGKWWEGSYQRGGFTEGMTRGFPNPRGRHGDDGLKIGRAGMEPVLDFIDRSVKQEKPFFIWYAPFLPHTPHNPPERLHKKYLAKGVQKRVAQYYAMCEWFDETCGALMNHIDESGIAEDTLVIYVTDNGWIQTENGGYAIRSKRSPYEGGTRNPIMFRWKGTIPPADRPELCSSIDFVPTVLAAAGAAGPHDFPGLNLLPELKSGKKIKRDVLFGESFAHDIADVENPQASLLYRWVIRGHDKLLLTYDGAPGKMKYPPQGGGAQLFDLKKDPNEKVNLAKKNPKLVKELGALLDGWYETEQRKVGKVSPATPKPKRKPKGKGAPGKKQSATPIDSTSRPNFLLLYADDQRNHTLGCAGHPIVKTPHIDRLANKGVRFENAFVSTSTCWVGRSSLFTSTYERKHLYRVTPGPLNPALCESSYFAVLKAAGYRTGHLGKEHVNIAAESAGLMWDVRRKIGRRPYFKKMKDGTTRHETQILGDWAIDFLKEQPKEQPFCLQVSFNATHAEDGDKRPGIGHFPWPKVTNGMYEGQQMPLPPLNDPKIFETQPDFLKSSINRQRFFWRWNTPEKYQTNMRAYFRMISGIDHVVGRLVKQLEEQGLADDTVILYTADNGYYLGDRGFAGKWTHYEESLRVPLVVHDPRMPKAKQGRVLAEMALNSDVGSTLIDLAGLPVPEAHTGRSFAPLMRGDETSGWRKDFLCEFLAVPGSIPRWEGVRGERMTYARYFVHGPEKPPYEFLFDLKNDPKQLTNLAREKSDHPLLKRMRNRCDELVAKAGPAMKDIGGTQRSSGKKKQKAPAKPVTPNPKPKKR</sequence>
<evidence type="ECO:0000256" key="1">
    <source>
        <dbReference type="ARBA" id="ARBA00001913"/>
    </source>
</evidence>
<evidence type="ECO:0000256" key="6">
    <source>
        <dbReference type="ARBA" id="ARBA00022837"/>
    </source>
</evidence>
<dbReference type="CDD" id="cd16027">
    <property type="entry name" value="SGSH"/>
    <property type="match status" value="1"/>
</dbReference>
<dbReference type="PANTHER" id="PTHR42693:SF42">
    <property type="entry name" value="ARYLSULFATASE G"/>
    <property type="match status" value="1"/>
</dbReference>
<evidence type="ECO:0000256" key="4">
    <source>
        <dbReference type="ARBA" id="ARBA00022729"/>
    </source>
</evidence>
<evidence type="ECO:0000256" key="5">
    <source>
        <dbReference type="ARBA" id="ARBA00022801"/>
    </source>
</evidence>
<accession>A0A381TVW3</accession>
<evidence type="ECO:0000256" key="3">
    <source>
        <dbReference type="ARBA" id="ARBA00022723"/>
    </source>
</evidence>
<keyword evidence="4" id="KW-0732">Signal</keyword>
<keyword evidence="5" id="KW-0378">Hydrolase</keyword>
<dbReference type="InterPro" id="IPR050738">
    <property type="entry name" value="Sulfatase"/>
</dbReference>
<dbReference type="CDD" id="cd16031">
    <property type="entry name" value="G6S_like"/>
    <property type="match status" value="1"/>
</dbReference>
<feature type="region of interest" description="Disordered" evidence="7">
    <location>
        <begin position="442"/>
        <end position="475"/>
    </location>
</feature>
<feature type="domain" description="Sulfatase N-terminal" evidence="8">
    <location>
        <begin position="23"/>
        <end position="325"/>
    </location>
</feature>
<dbReference type="Pfam" id="PF00884">
    <property type="entry name" value="Sulfatase"/>
    <property type="match status" value="2"/>
</dbReference>
<keyword evidence="3" id="KW-0479">Metal-binding</keyword>
<feature type="region of interest" description="Disordered" evidence="7">
    <location>
        <begin position="90"/>
        <end position="109"/>
    </location>
</feature>
<dbReference type="EMBL" id="UINC01005262">
    <property type="protein sequence ID" value="SVA20182.1"/>
    <property type="molecule type" value="Genomic_DNA"/>
</dbReference>